<reference evidence="2 3" key="1">
    <citation type="submission" date="2017-07" db="EMBL/GenBank/DDBJ databases">
        <title>Phylogenetic study on the rhizospheric bacterium Ochrobactrum sp. A44.</title>
        <authorList>
            <person name="Krzyzanowska D.M."/>
            <person name="Ossowicki A."/>
            <person name="Rajewska M."/>
            <person name="Maciag T."/>
            <person name="Kaczynski Z."/>
            <person name="Czerwicka M."/>
            <person name="Jafra S."/>
        </authorList>
    </citation>
    <scope>NUCLEOTIDE SEQUENCE [LARGE SCALE GENOMIC DNA]</scope>
    <source>
        <strain evidence="2 3">A44</strain>
    </source>
</reference>
<gene>
    <name evidence="2" type="primary">tnpA</name>
    <name evidence="2" type="ORF">CES85_5168</name>
</gene>
<proteinExistence type="predicted"/>
<evidence type="ECO:0000256" key="1">
    <source>
        <dbReference type="SAM" id="MobiDB-lite"/>
    </source>
</evidence>
<accession>A0A248UCI4</accession>
<sequence>MVIDDKEPHQPAKARIVLTATLHLTGRSYTAAIRVNPCRKGRPIKLANQFPDRLSRMIFFHQPVNIQHLPTKLPTIGLSKISGSSSYRIMIAYLVQSRIMYHSTLASPKCVAILGHSPGRYAPPAKGNSPLQNPPRTIPPSPCDLTHAKLVYEIEFAPLRHLRVGPGRGRPPNSDHGKLKLADQTGQRVQDVEDGICDDQVLRSHAGVAQGPGCYFQPDTRHPWGSAYRWTRFWYRPSTLTGAVELLAQNLQDQTA</sequence>
<dbReference type="EMBL" id="CP022603">
    <property type="protein sequence ID" value="ASV84374.1"/>
    <property type="molecule type" value="Genomic_DNA"/>
</dbReference>
<dbReference type="KEGG" id="och:CES85_5168"/>
<dbReference type="Proteomes" id="UP000215256">
    <property type="component" value="Chromosome 2"/>
</dbReference>
<protein>
    <submittedName>
        <fullName evidence="2">Transposase domain protein</fullName>
    </submittedName>
</protein>
<organism evidence="2 3">
    <name type="scientific">Ochrobactrum quorumnocens</name>
    <dbReference type="NCBI Taxonomy" id="271865"/>
    <lineage>
        <taxon>Bacteria</taxon>
        <taxon>Pseudomonadati</taxon>
        <taxon>Pseudomonadota</taxon>
        <taxon>Alphaproteobacteria</taxon>
        <taxon>Hyphomicrobiales</taxon>
        <taxon>Brucellaceae</taxon>
        <taxon>Brucella/Ochrobactrum group</taxon>
        <taxon>Ochrobactrum</taxon>
    </lineage>
</organism>
<dbReference type="AlphaFoldDB" id="A0A248UCI4"/>
<evidence type="ECO:0000313" key="3">
    <source>
        <dbReference type="Proteomes" id="UP000215256"/>
    </source>
</evidence>
<evidence type="ECO:0000313" key="2">
    <source>
        <dbReference type="EMBL" id="ASV84374.1"/>
    </source>
</evidence>
<feature type="region of interest" description="Disordered" evidence="1">
    <location>
        <begin position="163"/>
        <end position="185"/>
    </location>
</feature>
<name>A0A248UCI4_9HYPH</name>